<dbReference type="PROSITE" id="PS50081">
    <property type="entry name" value="ZF_DAG_PE_2"/>
    <property type="match status" value="1"/>
</dbReference>
<dbReference type="InterPro" id="IPR017441">
    <property type="entry name" value="Protein_kinase_ATP_BS"/>
</dbReference>
<keyword evidence="6" id="KW-0597">Phosphoprotein</keyword>
<keyword evidence="14 18" id="KW-0175">Coiled coil</keyword>
<dbReference type="GO" id="GO:0015629">
    <property type="term" value="C:actin cytoskeleton"/>
    <property type="evidence" value="ECO:0007669"/>
    <property type="project" value="TreeGrafter"/>
</dbReference>
<dbReference type="Pfam" id="PF00169">
    <property type="entry name" value="PH"/>
    <property type="match status" value="1"/>
</dbReference>
<evidence type="ECO:0000259" key="23">
    <source>
        <dbReference type="PROSITE" id="PS51285"/>
    </source>
</evidence>
<dbReference type="EC" id="2.7.11.1" evidence="3"/>
<dbReference type="InterPro" id="IPR002219">
    <property type="entry name" value="PKC_DAG/PE"/>
</dbReference>
<keyword evidence="25" id="KW-1185">Reference proteome</keyword>
<dbReference type="Gene3D" id="2.30.29.30">
    <property type="entry name" value="Pleckstrin-homology domain (PH domain)/Phosphotyrosine-binding domain (PTB)"/>
    <property type="match status" value="1"/>
</dbReference>
<dbReference type="InterPro" id="IPR011009">
    <property type="entry name" value="Kinase-like_dom_sf"/>
</dbReference>
<keyword evidence="4" id="KW-0963">Cytoplasm</keyword>
<keyword evidence="12" id="KW-0862">Zinc</keyword>
<dbReference type="InterPro" id="IPR001849">
    <property type="entry name" value="PH_domain"/>
</dbReference>
<evidence type="ECO:0000259" key="22">
    <source>
        <dbReference type="PROSITE" id="PS50219"/>
    </source>
</evidence>
<evidence type="ECO:0000256" key="18">
    <source>
        <dbReference type="SAM" id="Coils"/>
    </source>
</evidence>
<feature type="domain" description="PH" evidence="19">
    <location>
        <begin position="1356"/>
        <end position="1470"/>
    </location>
</feature>
<evidence type="ECO:0000256" key="16">
    <source>
        <dbReference type="ARBA" id="ARBA00048679"/>
    </source>
</evidence>
<comment type="catalytic activity">
    <reaction evidence="16">
        <text>L-seryl-[protein] + ATP = O-phospho-L-seryl-[protein] + ADP + H(+)</text>
        <dbReference type="Rhea" id="RHEA:17989"/>
        <dbReference type="Rhea" id="RHEA-COMP:9863"/>
        <dbReference type="Rhea" id="RHEA-COMP:11604"/>
        <dbReference type="ChEBI" id="CHEBI:15378"/>
        <dbReference type="ChEBI" id="CHEBI:29999"/>
        <dbReference type="ChEBI" id="CHEBI:30616"/>
        <dbReference type="ChEBI" id="CHEBI:83421"/>
        <dbReference type="ChEBI" id="CHEBI:456216"/>
        <dbReference type="EC" id="2.7.11.1"/>
    </reaction>
</comment>
<dbReference type="Gene3D" id="3.30.60.20">
    <property type="match status" value="1"/>
</dbReference>
<dbReference type="PANTHER" id="PTHR22988">
    <property type="entry name" value="MYOTONIC DYSTROPHY S/T KINASE-RELATED"/>
    <property type="match status" value="1"/>
</dbReference>
<dbReference type="GO" id="GO:0031032">
    <property type="term" value="P:actomyosin structure organization"/>
    <property type="evidence" value="ECO:0007669"/>
    <property type="project" value="TreeGrafter"/>
</dbReference>
<evidence type="ECO:0000256" key="11">
    <source>
        <dbReference type="ARBA" id="ARBA00022777"/>
    </source>
</evidence>
<dbReference type="GO" id="GO:0000281">
    <property type="term" value="P:mitotic cytokinesis"/>
    <property type="evidence" value="ECO:0007669"/>
    <property type="project" value="TreeGrafter"/>
</dbReference>
<comment type="catalytic activity">
    <reaction evidence="15">
        <text>L-threonyl-[protein] + ATP = O-phospho-L-threonyl-[protein] + ADP + H(+)</text>
        <dbReference type="Rhea" id="RHEA:46608"/>
        <dbReference type="Rhea" id="RHEA-COMP:11060"/>
        <dbReference type="Rhea" id="RHEA-COMP:11605"/>
        <dbReference type="ChEBI" id="CHEBI:15378"/>
        <dbReference type="ChEBI" id="CHEBI:30013"/>
        <dbReference type="ChEBI" id="CHEBI:30616"/>
        <dbReference type="ChEBI" id="CHEBI:61977"/>
        <dbReference type="ChEBI" id="CHEBI:456216"/>
        <dbReference type="EC" id="2.7.11.1"/>
    </reaction>
</comment>
<evidence type="ECO:0000256" key="8">
    <source>
        <dbReference type="ARBA" id="ARBA00022723"/>
    </source>
</evidence>
<feature type="coiled-coil region" evidence="18">
    <location>
        <begin position="449"/>
        <end position="558"/>
    </location>
</feature>
<dbReference type="PROSITE" id="PS51285">
    <property type="entry name" value="AGC_KINASE_CTER"/>
    <property type="match status" value="1"/>
</dbReference>
<evidence type="ECO:0000256" key="15">
    <source>
        <dbReference type="ARBA" id="ARBA00047899"/>
    </source>
</evidence>
<dbReference type="Gene3D" id="3.30.200.20">
    <property type="entry name" value="Phosphorylase Kinase, domain 1"/>
    <property type="match status" value="1"/>
</dbReference>
<organism evidence="24 25">
    <name type="scientific">Exocentrus adspersus</name>
    <dbReference type="NCBI Taxonomy" id="1586481"/>
    <lineage>
        <taxon>Eukaryota</taxon>
        <taxon>Metazoa</taxon>
        <taxon>Ecdysozoa</taxon>
        <taxon>Arthropoda</taxon>
        <taxon>Hexapoda</taxon>
        <taxon>Insecta</taxon>
        <taxon>Pterygota</taxon>
        <taxon>Neoptera</taxon>
        <taxon>Endopterygota</taxon>
        <taxon>Coleoptera</taxon>
        <taxon>Polyphaga</taxon>
        <taxon>Cucujiformia</taxon>
        <taxon>Chrysomeloidea</taxon>
        <taxon>Cerambycidae</taxon>
        <taxon>Lamiinae</taxon>
        <taxon>Acanthocinini</taxon>
        <taxon>Exocentrus</taxon>
    </lineage>
</organism>
<feature type="domain" description="Phorbol-ester/DAG-type" evidence="21">
    <location>
        <begin position="1276"/>
        <end position="1326"/>
    </location>
</feature>
<dbReference type="GO" id="GO:0005524">
    <property type="term" value="F:ATP binding"/>
    <property type="evidence" value="ECO:0007669"/>
    <property type="project" value="UniProtKB-UniRule"/>
</dbReference>
<dbReference type="PROSITE" id="PS50011">
    <property type="entry name" value="PROTEIN_KINASE_DOM"/>
    <property type="match status" value="1"/>
</dbReference>
<comment type="caution">
    <text evidence="24">The sequence shown here is derived from an EMBL/GenBank/DDBJ whole genome shotgun (WGS) entry which is preliminary data.</text>
</comment>
<evidence type="ECO:0000256" key="1">
    <source>
        <dbReference type="ARBA" id="ARBA00001946"/>
    </source>
</evidence>
<dbReference type="InterPro" id="IPR050839">
    <property type="entry name" value="Rho-assoc_Ser/Thr_Kinase"/>
</dbReference>
<dbReference type="GO" id="GO:0004674">
    <property type="term" value="F:protein serine/threonine kinase activity"/>
    <property type="evidence" value="ECO:0007669"/>
    <property type="project" value="UniProtKB-KW"/>
</dbReference>
<protein>
    <recommendedName>
        <fullName evidence="3">non-specific serine/threonine protein kinase</fullName>
        <ecNumber evidence="3">2.7.11.1</ecNumber>
    </recommendedName>
</protein>
<dbReference type="InterPro" id="IPR011993">
    <property type="entry name" value="PH-like_dom_sf"/>
</dbReference>
<dbReference type="SUPFAM" id="SSF90257">
    <property type="entry name" value="Myosin rod fragments"/>
    <property type="match status" value="1"/>
</dbReference>
<feature type="binding site" evidence="17">
    <location>
        <position position="113"/>
    </location>
    <ligand>
        <name>ATP</name>
        <dbReference type="ChEBI" id="CHEBI:30616"/>
    </ligand>
</feature>
<evidence type="ECO:0000313" key="25">
    <source>
        <dbReference type="Proteomes" id="UP001159042"/>
    </source>
</evidence>
<keyword evidence="9 17" id="KW-0547">Nucleotide-binding</keyword>
<dbReference type="PROSITE" id="PS00107">
    <property type="entry name" value="PROTEIN_KINASE_ATP"/>
    <property type="match status" value="1"/>
</dbReference>
<feature type="coiled-coil region" evidence="18">
    <location>
        <begin position="881"/>
        <end position="1164"/>
    </location>
</feature>
<keyword evidence="8" id="KW-0479">Metal-binding</keyword>
<keyword evidence="11" id="KW-0418">Kinase</keyword>
<evidence type="ECO:0000256" key="17">
    <source>
        <dbReference type="PROSITE-ProRule" id="PRU10141"/>
    </source>
</evidence>
<dbReference type="EMBL" id="JANEYG010000041">
    <property type="protein sequence ID" value="KAJ8916601.1"/>
    <property type="molecule type" value="Genomic_DNA"/>
</dbReference>
<dbReference type="PROSITE" id="PS00479">
    <property type="entry name" value="ZF_DAG_PE_1"/>
    <property type="match status" value="1"/>
</dbReference>
<dbReference type="GO" id="GO:0008270">
    <property type="term" value="F:zinc ion binding"/>
    <property type="evidence" value="ECO:0007669"/>
    <property type="project" value="UniProtKB-KW"/>
</dbReference>
<evidence type="ECO:0000256" key="6">
    <source>
        <dbReference type="ARBA" id="ARBA00022553"/>
    </source>
</evidence>
<feature type="domain" description="CNH" evidence="22">
    <location>
        <begin position="1487"/>
        <end position="1768"/>
    </location>
</feature>
<keyword evidence="10" id="KW-0863">Zinc-finger</keyword>
<evidence type="ECO:0000256" key="2">
    <source>
        <dbReference type="ARBA" id="ARBA00004496"/>
    </source>
</evidence>
<name>A0AAV8VSB2_9CUCU</name>
<dbReference type="InterPro" id="IPR008271">
    <property type="entry name" value="Ser/Thr_kinase_AS"/>
</dbReference>
<evidence type="ECO:0000256" key="13">
    <source>
        <dbReference type="ARBA" id="ARBA00022840"/>
    </source>
</evidence>
<evidence type="ECO:0000256" key="12">
    <source>
        <dbReference type="ARBA" id="ARBA00022833"/>
    </source>
</evidence>
<dbReference type="PROSITE" id="PS00108">
    <property type="entry name" value="PROTEIN_KINASE_ST"/>
    <property type="match status" value="1"/>
</dbReference>
<dbReference type="PROSITE" id="PS50219">
    <property type="entry name" value="CNH"/>
    <property type="match status" value="1"/>
</dbReference>
<dbReference type="Gene3D" id="1.10.510.10">
    <property type="entry name" value="Transferase(Phosphotransferase) domain 1"/>
    <property type="match status" value="1"/>
</dbReference>
<evidence type="ECO:0000256" key="10">
    <source>
        <dbReference type="ARBA" id="ARBA00022771"/>
    </source>
</evidence>
<evidence type="ECO:0000256" key="4">
    <source>
        <dbReference type="ARBA" id="ARBA00022490"/>
    </source>
</evidence>
<dbReference type="InterPro" id="IPR001180">
    <property type="entry name" value="CNH_dom"/>
</dbReference>
<dbReference type="InterPro" id="IPR000961">
    <property type="entry name" value="AGC-kinase_C"/>
</dbReference>
<dbReference type="PANTHER" id="PTHR22988:SF71">
    <property type="entry name" value="CITRON RHO-INTERACTING KINASE"/>
    <property type="match status" value="1"/>
</dbReference>
<reference evidence="24 25" key="1">
    <citation type="journal article" date="2023" name="Insect Mol. Biol.">
        <title>Genome sequencing provides insights into the evolution of gene families encoding plant cell wall-degrading enzymes in longhorned beetles.</title>
        <authorList>
            <person name="Shin N.R."/>
            <person name="Okamura Y."/>
            <person name="Kirsch R."/>
            <person name="Pauchet Y."/>
        </authorList>
    </citation>
    <scope>NUCLEOTIDE SEQUENCE [LARGE SCALE GENOMIC DNA]</scope>
    <source>
        <strain evidence="24">EAD_L_NR</strain>
    </source>
</reference>
<dbReference type="GO" id="GO:0005737">
    <property type="term" value="C:cytoplasm"/>
    <property type="evidence" value="ECO:0007669"/>
    <property type="project" value="UniProtKB-SubCell"/>
</dbReference>
<dbReference type="PROSITE" id="PS50003">
    <property type="entry name" value="PH_DOMAIN"/>
    <property type="match status" value="1"/>
</dbReference>
<keyword evidence="13 17" id="KW-0067">ATP-binding</keyword>
<dbReference type="SUPFAM" id="SSF56112">
    <property type="entry name" value="Protein kinase-like (PK-like)"/>
    <property type="match status" value="1"/>
</dbReference>
<evidence type="ECO:0000313" key="24">
    <source>
        <dbReference type="EMBL" id="KAJ8916601.1"/>
    </source>
</evidence>
<keyword evidence="7" id="KW-0808">Transferase</keyword>
<evidence type="ECO:0000256" key="9">
    <source>
        <dbReference type="ARBA" id="ARBA00022741"/>
    </source>
</evidence>
<dbReference type="InterPro" id="IPR000719">
    <property type="entry name" value="Prot_kinase_dom"/>
</dbReference>
<feature type="coiled-coil region" evidence="18">
    <location>
        <begin position="623"/>
        <end position="857"/>
    </location>
</feature>
<gene>
    <name evidence="24" type="ORF">NQ315_000246</name>
</gene>
<dbReference type="SMART" id="SM00036">
    <property type="entry name" value="CNH"/>
    <property type="match status" value="1"/>
</dbReference>
<dbReference type="Pfam" id="PF00780">
    <property type="entry name" value="CNH"/>
    <property type="match status" value="1"/>
</dbReference>
<dbReference type="SMART" id="SM00220">
    <property type="entry name" value="S_TKc"/>
    <property type="match status" value="1"/>
</dbReference>
<evidence type="ECO:0000259" key="21">
    <source>
        <dbReference type="PROSITE" id="PS50081"/>
    </source>
</evidence>
<evidence type="ECO:0000256" key="7">
    <source>
        <dbReference type="ARBA" id="ARBA00022679"/>
    </source>
</evidence>
<evidence type="ECO:0000256" key="3">
    <source>
        <dbReference type="ARBA" id="ARBA00012513"/>
    </source>
</evidence>
<dbReference type="FunFam" id="3.30.200.20:FF:000017">
    <property type="entry name" value="Non-specific serine/threonine protein kinase"/>
    <property type="match status" value="1"/>
</dbReference>
<dbReference type="FunFam" id="1.10.510.10:FF:000751">
    <property type="entry name" value="Non-specific serine/threonine protein kinase"/>
    <property type="match status" value="1"/>
</dbReference>
<dbReference type="Gene3D" id="1.10.287.1490">
    <property type="match status" value="1"/>
</dbReference>
<dbReference type="InterPro" id="IPR046349">
    <property type="entry name" value="C1-like_sf"/>
</dbReference>
<dbReference type="SUPFAM" id="SSF50729">
    <property type="entry name" value="PH domain-like"/>
    <property type="match status" value="1"/>
</dbReference>
<accession>A0AAV8VSB2</accession>
<comment type="cofactor">
    <cofactor evidence="1">
        <name>Mg(2+)</name>
        <dbReference type="ChEBI" id="CHEBI:18420"/>
    </cofactor>
</comment>
<dbReference type="Proteomes" id="UP001159042">
    <property type="component" value="Unassembled WGS sequence"/>
</dbReference>
<feature type="domain" description="AGC-kinase C-terminal" evidence="23">
    <location>
        <begin position="348"/>
        <end position="418"/>
    </location>
</feature>
<proteinExistence type="predicted"/>
<evidence type="ECO:0000259" key="19">
    <source>
        <dbReference type="PROSITE" id="PS50003"/>
    </source>
</evidence>
<evidence type="ECO:0000256" key="14">
    <source>
        <dbReference type="ARBA" id="ARBA00023054"/>
    </source>
</evidence>
<evidence type="ECO:0000256" key="5">
    <source>
        <dbReference type="ARBA" id="ARBA00022527"/>
    </source>
</evidence>
<dbReference type="Pfam" id="PF00069">
    <property type="entry name" value="Pkinase"/>
    <property type="match status" value="1"/>
</dbReference>
<dbReference type="SUPFAM" id="SSF57889">
    <property type="entry name" value="Cysteine-rich domain"/>
    <property type="match status" value="1"/>
</dbReference>
<feature type="domain" description="Protein kinase" evidence="20">
    <location>
        <begin position="84"/>
        <end position="347"/>
    </location>
</feature>
<sequence>METSKEPVSVRIARLNAEIIGRAPKLHATNPLSRESLLDTLQALYEECSLENLQKYDSNIADFVEKYKSTVKELKQLRVNVTDFEIKDVIGRGRFGEVHLVKEKQTGDVYAMKTLRKFDSDTKKTSFEEERNIMAFGNSHWLTSLQYSFQDNAYLFFVMEYHPGGDLLGLLYRQGGTLPESAATFYIAELVLALEALHNMGYVHRDIKPDNILLDRCGHLKLADFGSAAKLNTDKSVNLSPPVGTPDYIAPEVLQCLDNKNVTSTGYGVSCDYWSLGVVAYELTIGSTPFAGQSSTSIYSKIMNAKNTLKFPPDVVLSQAYVAFVKALLTDQVSRLGPDQIRTHDLFKNTYFDTLRDQVPPFVPKITSVEDTGNFTDVQSKRKTPTIESFKKRTQFSGRNLPFIGFTFTHDQNGYDASFDRERKMLVKDEVVEGLKKEVECLRRKLVRSEDFDQERDATKKKLEEKSRKLEGLESLRDRLEKDLASNIAENVALKRTLELERKDRAELERKALDLIKGAKLKWELAEKTKVDALLLELEQQNEKITQLTTTNNMLNEQLQHALKLQDKHKESLETVQSLSRRSVVGLESRLEKITSETQGTITELQRKLSETVHEKVVLEGKLDRMRDKEEALRSKLKRSEGEYEDLKSKVDEAEKVIRLLNDQVTNLELDVGKIECYKEQIARLQEIIDNSHKIVKDLENRNTFLQLETKALAEYKKEVESMKKTIANLQNDRRVAQLESQLFEEREKCQALKNQLQESESVVTENQELRELRTKYWRMEKELSNCKIDKRILERELKDAQAEIKQLGGTVKGLETKLQENKKAHETALLELSGINESISMELVKVKDNYNNLQRKKKTDGEKVIIQELKDILRTKDEQINSSSSEIEAFKKDKRVLENEIQRLANEKSRLLSVMESLQKEKSEIYDELDKAKRETGNLNLNLDALREACTLLENQVIEYEKISAAFEAKHASLNANTEKLIQDLCQAKENIQEAKKQTNEEKSLRLVAENKIKRLTEDIQCLQNECTAYKNQCIEYKQCSASLSDELGVAEEKISELEVAVKSYERQLGDLKVESKIIKLEVSDYLTQLGKVKETNHKLNHQLSELRQDRAELACKLNELERVLEEKSNYYRERELKSDSTIKQQIKLIDYLQTKIDELSNKKRTLADVLFGSSKKENQPPAPILNYKDLELQLCKEREANKQLMEELCRVKASSVIRDGEPILDKANKVRRNKSEVLSPKSKAAMEQIVQSPSKQKGDLYRQHSVQRMHHNIPHRFDSKLCAKASTRCFCCSETITLGKSMHACKECGVTTHLQCASSVPNTCGLPRAFAKHYKDSLEQKTDQTSTPNPGEDEINVEGWIKVPSKSGAWEKRYACLSNTSITVYTGPQKQELVEEFALKPVNSHGKVILEPLPSEIGVPVADSDLAFILKVEVAPDTTCWPQKCFIFMTLSAQDKDKWFLALQKIYCEDFDKPKFDKVFAIPEGVSVNCVVDLTENIKLVGAAKGLYAYHDNNLLYIEALSVVHHIALVPNATTVLMIANDKSTLISCDLNHLINVAQCAQCTKPRLKYMDVNVNNLTGFHILQVSKFPKQPKACVATTKQLVILGYDIGTADLTPLRVLDTAEPVSCALFTENSLVVGVDKFFEIDLQSFHAEEFLDVSDAKLKQVVKCYKMGSFPLAVLQISKNPKEYLLCFNEFCIFVDEYGRSSRDMELKSTHLPRAFYFSKPFLYIVQFAAIEIVKISEDTCNEESGNDAIPSLDTVRLDVDKFQYVGCGKKGIYIVQGGEVKFIDARKFGDVDASSIISETTENDSDRFSFTSSIVQSLDGNLSDTDSGEVDTHRQRRVKFTDL</sequence>
<keyword evidence="5" id="KW-0723">Serine/threonine-protein kinase</keyword>
<comment type="subcellular location">
    <subcellularLocation>
        <location evidence="2">Cytoplasm</location>
    </subcellularLocation>
</comment>
<evidence type="ECO:0000259" key="20">
    <source>
        <dbReference type="PROSITE" id="PS50011"/>
    </source>
</evidence>